<dbReference type="Proteomes" id="UP000315403">
    <property type="component" value="Unassembled WGS sequence"/>
</dbReference>
<comment type="similarity">
    <text evidence="6">Belongs to the ABC-4 integral membrane protein family.</text>
</comment>
<keyword evidence="4 7" id="KW-1133">Transmembrane helix</keyword>
<feature type="transmembrane region" description="Helical" evidence="7">
    <location>
        <begin position="732"/>
        <end position="755"/>
    </location>
</feature>
<name>A0A543PZK3_ACITH</name>
<evidence type="ECO:0000259" key="8">
    <source>
        <dbReference type="Pfam" id="PF02687"/>
    </source>
</evidence>
<evidence type="ECO:0000256" key="3">
    <source>
        <dbReference type="ARBA" id="ARBA00022692"/>
    </source>
</evidence>
<dbReference type="Pfam" id="PF12704">
    <property type="entry name" value="MacB_PCD"/>
    <property type="match status" value="1"/>
</dbReference>
<dbReference type="InterPro" id="IPR025857">
    <property type="entry name" value="MacB_PCD"/>
</dbReference>
<evidence type="ECO:0000256" key="5">
    <source>
        <dbReference type="ARBA" id="ARBA00023136"/>
    </source>
</evidence>
<feature type="domain" description="MacB-like periplasmic core" evidence="9">
    <location>
        <begin position="30"/>
        <end position="233"/>
    </location>
</feature>
<evidence type="ECO:0008006" key="12">
    <source>
        <dbReference type="Google" id="ProtNLM"/>
    </source>
</evidence>
<dbReference type="AlphaFoldDB" id="A0A543PZK3"/>
<sequence>MAHTRQWSALLLWLWYQRRYFLISGLFLGLGLAMASMGFAIFYGFLLKPLPYPEVKRLVMIRQIVPALDLTGERASAQLEQLLKAHPDHRLQKMALVSGKLNSTIGLVNGVEQVLHYRQVSPDFFSFIKTTPYLGMWPSPAAALPDGPPDAVISYDFWQTAMNSNPNAVGSELSISGKVYQVTAVLPKSWHLEFAWANVYLPLVHPLPRMAEQNINNYLLGKLTPGYTADDLQPWLSNVVRDQVRQVPPEFRSQLKGYRVSAMPLREAILHTMHMRHLPWFYLGIGLFLWAIAVLNVANYALLRHQGALRNYAIRQMLGARSGQLVRLLLMEQAPSLLLALVLAIPLSILGLHWLSGTLFSSYTYSGFRPEYSLPIAVFLLGLLGLSALLIVALPMSRLRLPALRTALASDERTTSLSKPLRRIFLSLGTLQVALAIGLLSAALSLTMNGFVLAHRSLGFDPKGLYHTRVFMPAHLNTVNAWQSMDNALHHDLYVKTSAFAMQLPWEGSDNYATVRSPQRAGKIILDAVSPGFFTLLKIPLQRGSSMPDLSGHNSPALWLDSPACDAFFSSGRCVGQELTIENPLQISGVVAPITWNLLPDRGILGNAYLPLNSSWNHGSTSRMEGGQLLLHMPVDSEVARRSIATTLQRAIPGIVVENVESYADLLHNARESYLSFAAMLGLFAVLATGISMFGVYIVQETIQHARLPEYRIRRILGAQNQDVYKSVARGLLVVLIPGTIGGGGITLLLTHLVINQFPGAMAYIAPSIWIAVCLVAAAVCLASWVTLRPLLSAPV</sequence>
<evidence type="ECO:0000259" key="9">
    <source>
        <dbReference type="Pfam" id="PF12704"/>
    </source>
</evidence>
<keyword evidence="2" id="KW-1003">Cell membrane</keyword>
<feature type="transmembrane region" description="Helical" evidence="7">
    <location>
        <begin position="376"/>
        <end position="396"/>
    </location>
</feature>
<proteinExistence type="inferred from homology"/>
<comment type="subcellular location">
    <subcellularLocation>
        <location evidence="1">Cell membrane</location>
        <topology evidence="1">Multi-pass membrane protein</topology>
    </subcellularLocation>
</comment>
<dbReference type="PANTHER" id="PTHR30572">
    <property type="entry name" value="MEMBRANE COMPONENT OF TRANSPORTER-RELATED"/>
    <property type="match status" value="1"/>
</dbReference>
<feature type="transmembrane region" description="Helical" evidence="7">
    <location>
        <begin position="20"/>
        <end position="46"/>
    </location>
</feature>
<feature type="transmembrane region" description="Helical" evidence="7">
    <location>
        <begin position="280"/>
        <end position="302"/>
    </location>
</feature>
<gene>
    <name evidence="10" type="ORF">DLNHIDIE_03167</name>
</gene>
<evidence type="ECO:0000313" key="11">
    <source>
        <dbReference type="Proteomes" id="UP000315403"/>
    </source>
</evidence>
<dbReference type="RefSeq" id="WP_142089845.1">
    <property type="nucleotide sequence ID" value="NZ_SZUV01000004.1"/>
</dbReference>
<keyword evidence="3 7" id="KW-0812">Transmembrane</keyword>
<keyword evidence="5 7" id="KW-0472">Membrane</keyword>
<organism evidence="10 11">
    <name type="scientific">Acidithiobacillus thiooxidans ATCC 19377</name>
    <dbReference type="NCBI Taxonomy" id="637390"/>
    <lineage>
        <taxon>Bacteria</taxon>
        <taxon>Pseudomonadati</taxon>
        <taxon>Pseudomonadota</taxon>
        <taxon>Acidithiobacillia</taxon>
        <taxon>Acidithiobacillales</taxon>
        <taxon>Acidithiobacillaceae</taxon>
        <taxon>Acidithiobacillus</taxon>
    </lineage>
</organism>
<evidence type="ECO:0000256" key="1">
    <source>
        <dbReference type="ARBA" id="ARBA00004651"/>
    </source>
</evidence>
<dbReference type="Pfam" id="PF02687">
    <property type="entry name" value="FtsX"/>
    <property type="match status" value="2"/>
</dbReference>
<evidence type="ECO:0000256" key="2">
    <source>
        <dbReference type="ARBA" id="ARBA00022475"/>
    </source>
</evidence>
<dbReference type="PANTHER" id="PTHR30572:SF4">
    <property type="entry name" value="ABC TRANSPORTER PERMEASE YTRF"/>
    <property type="match status" value="1"/>
</dbReference>
<feature type="domain" description="ABC3 transporter permease C-terminal" evidence="8">
    <location>
        <begin position="683"/>
        <end position="793"/>
    </location>
</feature>
<reference evidence="10 11" key="1">
    <citation type="submission" date="2019-03" db="EMBL/GenBank/DDBJ databases">
        <title>New insights into Acidothiobacillus thiooxidans sulfur metabolism through coupled gene expression, solution geochemistry, microscopy and spectroscopy analyses.</title>
        <authorList>
            <person name="Camacho D."/>
            <person name="Frazao R."/>
            <person name="Fouillen A."/>
            <person name="Nanci A."/>
            <person name="Lang B.F."/>
            <person name="Apte S.C."/>
            <person name="Baron C."/>
            <person name="Warren L.A."/>
        </authorList>
    </citation>
    <scope>NUCLEOTIDE SEQUENCE [LARGE SCALE GENOMIC DNA]</scope>
    <source>
        <strain evidence="10 11">ATCC 19377</strain>
    </source>
</reference>
<protein>
    <recommendedName>
        <fullName evidence="12">ABC transporter permease</fullName>
    </recommendedName>
</protein>
<feature type="domain" description="ABC3 transporter permease C-terminal" evidence="8">
    <location>
        <begin position="285"/>
        <end position="399"/>
    </location>
</feature>
<evidence type="ECO:0000256" key="6">
    <source>
        <dbReference type="ARBA" id="ARBA00038076"/>
    </source>
</evidence>
<comment type="caution">
    <text evidence="10">The sequence shown here is derived from an EMBL/GenBank/DDBJ whole genome shotgun (WGS) entry which is preliminary data.</text>
</comment>
<evidence type="ECO:0000256" key="7">
    <source>
        <dbReference type="SAM" id="Phobius"/>
    </source>
</evidence>
<evidence type="ECO:0000256" key="4">
    <source>
        <dbReference type="ARBA" id="ARBA00022989"/>
    </source>
</evidence>
<dbReference type="InterPro" id="IPR050250">
    <property type="entry name" value="Macrolide_Exporter_MacB"/>
</dbReference>
<feature type="transmembrane region" description="Helical" evidence="7">
    <location>
        <begin position="424"/>
        <end position="446"/>
    </location>
</feature>
<evidence type="ECO:0000313" key="10">
    <source>
        <dbReference type="EMBL" id="TQN49516.1"/>
    </source>
</evidence>
<accession>A0A543PZK3</accession>
<dbReference type="InterPro" id="IPR003838">
    <property type="entry name" value="ABC3_permease_C"/>
</dbReference>
<feature type="transmembrane region" description="Helical" evidence="7">
    <location>
        <begin position="337"/>
        <end position="356"/>
    </location>
</feature>
<dbReference type="EMBL" id="SZUV01000004">
    <property type="protein sequence ID" value="TQN49516.1"/>
    <property type="molecule type" value="Genomic_DNA"/>
</dbReference>
<dbReference type="GO" id="GO:0022857">
    <property type="term" value="F:transmembrane transporter activity"/>
    <property type="evidence" value="ECO:0007669"/>
    <property type="project" value="TreeGrafter"/>
</dbReference>
<dbReference type="GO" id="GO:0005886">
    <property type="term" value="C:plasma membrane"/>
    <property type="evidence" value="ECO:0007669"/>
    <property type="project" value="UniProtKB-SubCell"/>
</dbReference>
<feature type="transmembrane region" description="Helical" evidence="7">
    <location>
        <begin position="674"/>
        <end position="699"/>
    </location>
</feature>
<feature type="transmembrane region" description="Helical" evidence="7">
    <location>
        <begin position="761"/>
        <end position="788"/>
    </location>
</feature>